<comment type="caution">
    <text evidence="1">The sequence shown here is derived from an EMBL/GenBank/DDBJ whole genome shotgun (WGS) entry which is preliminary data.</text>
</comment>
<keyword evidence="2" id="KW-1185">Reference proteome</keyword>
<evidence type="ECO:0000313" key="1">
    <source>
        <dbReference type="EMBL" id="MFI2486865.1"/>
    </source>
</evidence>
<evidence type="ECO:0000313" key="2">
    <source>
        <dbReference type="Proteomes" id="UP001611580"/>
    </source>
</evidence>
<dbReference type="Gene3D" id="3.40.50.300">
    <property type="entry name" value="P-loop containing nucleotide triphosphate hydrolases"/>
    <property type="match status" value="1"/>
</dbReference>
<organism evidence="1 2">
    <name type="scientific">Promicromonospora kroppenstedtii</name>
    <dbReference type="NCBI Taxonomy" id="440482"/>
    <lineage>
        <taxon>Bacteria</taxon>
        <taxon>Bacillati</taxon>
        <taxon>Actinomycetota</taxon>
        <taxon>Actinomycetes</taxon>
        <taxon>Micrococcales</taxon>
        <taxon>Promicromonosporaceae</taxon>
        <taxon>Promicromonospora</taxon>
    </lineage>
</organism>
<sequence>MSAAAVAHPLSLSLNGVDNVGKTAQLSWLARAIDGAHHVGSADKWHRRWADLAGEGFAQWWFEDSSTAEHTALMFSSHVARREASGPLALEDRGLPMILAACAATSAVKDGLTPQDALDEVTHITRELPQPAHRHEIHLLLRRHSDPTQEAAMSLQREAQSVGDRYRAYQEALAQVLAIQVEQGAYDMVVDQRDAPILDVQRAIRARIADIGVAVESLPDPQLDRIWVLGGMSESGKSTVGELLRDEHGVARLKIGYLLEVAALRAGENDPYAWSEAEQAGRLTEEILRFATATKARAISLESAHRFGQTASLRKTWGPRCQVVYVDAAPETRADRATESRAELRERDAIKTNRGAGRILDVADHVLDNSGPLSNLKLAVDSMVREMHTARVTPPSWRPRSDEEWLQKAAHLLTDDAVALVMATGSTGTRHWVDGWSDVDLLVVRNELSAEWLHQATTLLTRPGIKVALSAFTVTDLATHRVPPRVIHSLRGARTGAGVLYRRTDYAIPLPTYRDDDAASRGELGLVLMNTRRVLAADGLDTRALHKHLVILGRVLLRADGIDALTPTQVFDALTETHTRLRCTPPSLDEVVADPNGTEVQARLVHAAENLLRYVDSIGRTTP</sequence>
<evidence type="ECO:0008006" key="3">
    <source>
        <dbReference type="Google" id="ProtNLM"/>
    </source>
</evidence>
<dbReference type="RefSeq" id="WP_397403136.1">
    <property type="nucleotide sequence ID" value="NZ_JBIRYI010000004.1"/>
</dbReference>
<reference evidence="1 2" key="1">
    <citation type="submission" date="2024-10" db="EMBL/GenBank/DDBJ databases">
        <title>The Natural Products Discovery Center: Release of the First 8490 Sequenced Strains for Exploring Actinobacteria Biosynthetic Diversity.</title>
        <authorList>
            <person name="Kalkreuter E."/>
            <person name="Kautsar S.A."/>
            <person name="Yang D."/>
            <person name="Bader C.D."/>
            <person name="Teijaro C.N."/>
            <person name="Fluegel L."/>
            <person name="Davis C.M."/>
            <person name="Simpson J.R."/>
            <person name="Lauterbach L."/>
            <person name="Steele A.D."/>
            <person name="Gui C."/>
            <person name="Meng S."/>
            <person name="Li G."/>
            <person name="Viehrig K."/>
            <person name="Ye F."/>
            <person name="Su P."/>
            <person name="Kiefer A.F."/>
            <person name="Nichols A."/>
            <person name="Cepeda A.J."/>
            <person name="Yan W."/>
            <person name="Fan B."/>
            <person name="Jiang Y."/>
            <person name="Adhikari A."/>
            <person name="Zheng C.-J."/>
            <person name="Schuster L."/>
            <person name="Cowan T.M."/>
            <person name="Smanski M.J."/>
            <person name="Chevrette M.G."/>
            <person name="De Carvalho L.P.S."/>
            <person name="Shen B."/>
        </authorList>
    </citation>
    <scope>NUCLEOTIDE SEQUENCE [LARGE SCALE GENOMIC DNA]</scope>
    <source>
        <strain evidence="1 2">NPDC019481</strain>
    </source>
</reference>
<dbReference type="Proteomes" id="UP001611580">
    <property type="component" value="Unassembled WGS sequence"/>
</dbReference>
<dbReference type="InterPro" id="IPR027417">
    <property type="entry name" value="P-loop_NTPase"/>
</dbReference>
<accession>A0ABW7XH74</accession>
<proteinExistence type="predicted"/>
<protein>
    <recommendedName>
        <fullName evidence="3">Nucleotidyltransferase domain-containing protein</fullName>
    </recommendedName>
</protein>
<gene>
    <name evidence="1" type="ORF">ACH47X_08145</name>
</gene>
<dbReference type="EMBL" id="JBIRYI010000004">
    <property type="protein sequence ID" value="MFI2486865.1"/>
    <property type="molecule type" value="Genomic_DNA"/>
</dbReference>
<name>A0ABW7XH74_9MICO</name>
<dbReference type="SUPFAM" id="SSF52540">
    <property type="entry name" value="P-loop containing nucleoside triphosphate hydrolases"/>
    <property type="match status" value="1"/>
</dbReference>